<evidence type="ECO:0000313" key="2">
    <source>
        <dbReference type="Proteomes" id="UP000033961"/>
    </source>
</evidence>
<protein>
    <submittedName>
        <fullName evidence="1">Toxin-antitoxin system, toxin component, RelE family</fullName>
    </submittedName>
</protein>
<gene>
    <name evidence="1" type="ORF">XB16_1725</name>
</gene>
<dbReference type="InterPro" id="IPR035093">
    <property type="entry name" value="RelE/ParE_toxin_dom_sf"/>
</dbReference>
<organism evidence="1 2">
    <name type="scientific">Leptospira santarosai</name>
    <dbReference type="NCBI Taxonomy" id="28183"/>
    <lineage>
        <taxon>Bacteria</taxon>
        <taxon>Pseudomonadati</taxon>
        <taxon>Spirochaetota</taxon>
        <taxon>Spirochaetia</taxon>
        <taxon>Leptospirales</taxon>
        <taxon>Leptospiraceae</taxon>
        <taxon>Leptospira</taxon>
    </lineage>
</organism>
<sequence length="102" mass="12159">MKLSELHTEAEEDVIQTVEFYENCRSGLGELFFTCYVRTRSLIEQFPDGAPRYSYNPNIRRISIEDFPYSIYYSNLEDKIFILAVIHDSRRPGFWLERLKPL</sequence>
<dbReference type="EMBL" id="CP027843">
    <property type="protein sequence ID" value="AVQ12055.1"/>
    <property type="molecule type" value="Genomic_DNA"/>
</dbReference>
<reference evidence="1 2" key="1">
    <citation type="journal article" date="2015" name="Genome Announc.">
        <title>Draft Genome Sequences of Leptospira santarosai Strains U160, U164, and U233, Isolated from Asymptomatic Cattle.</title>
        <authorList>
            <person name="Kremer F.S."/>
            <person name="Eslabao M.R."/>
            <person name="Provisor M."/>
            <person name="Woloski R.D."/>
            <person name="Ramires O.V."/>
            <person name="Moreno L.Z."/>
            <person name="Moreno A.M."/>
            <person name="Hamond C."/>
            <person name="Lilenbaum W."/>
            <person name="Dellagostin O.A."/>
        </authorList>
    </citation>
    <scope>NUCLEOTIDE SEQUENCE [LARGE SCALE GENOMIC DNA]</scope>
    <source>
        <strain evidence="1 2">U160</strain>
    </source>
</reference>
<evidence type="ECO:0000313" key="1">
    <source>
        <dbReference type="EMBL" id="AVQ12055.1"/>
    </source>
</evidence>
<accession>A0A2P1QT18</accession>
<proteinExistence type="predicted"/>
<dbReference type="Gene3D" id="3.30.2310.20">
    <property type="entry name" value="RelE-like"/>
    <property type="match status" value="1"/>
</dbReference>
<dbReference type="Proteomes" id="UP000033961">
    <property type="component" value="Chromosome I"/>
</dbReference>
<name>A0A2P1QT18_9LEPT</name>
<dbReference type="AlphaFoldDB" id="A0A2P1QT18"/>